<dbReference type="InterPro" id="IPR013087">
    <property type="entry name" value="Znf_C2H2_type"/>
</dbReference>
<dbReference type="InterPro" id="IPR050688">
    <property type="entry name" value="Zinc_finger/UBP_domain"/>
</dbReference>
<evidence type="ECO:0000256" key="2">
    <source>
        <dbReference type="ARBA" id="ARBA00022737"/>
    </source>
</evidence>
<keyword evidence="2" id="KW-0677">Repeat</keyword>
<dbReference type="PANTHER" id="PTHR24403">
    <property type="entry name" value="ZINC FINGER PROTEIN"/>
    <property type="match status" value="1"/>
</dbReference>
<protein>
    <recommendedName>
        <fullName evidence="6">C2H2-type domain-containing protein</fullName>
    </recommendedName>
</protein>
<dbReference type="PROSITE" id="PS50157">
    <property type="entry name" value="ZINC_FINGER_C2H2_2"/>
    <property type="match status" value="2"/>
</dbReference>
<dbReference type="AlphaFoldDB" id="A0A8D9AJB6"/>
<organism evidence="7">
    <name type="scientific">Cacopsylla melanoneura</name>
    <dbReference type="NCBI Taxonomy" id="428564"/>
    <lineage>
        <taxon>Eukaryota</taxon>
        <taxon>Metazoa</taxon>
        <taxon>Ecdysozoa</taxon>
        <taxon>Arthropoda</taxon>
        <taxon>Hexapoda</taxon>
        <taxon>Insecta</taxon>
        <taxon>Pterygota</taxon>
        <taxon>Neoptera</taxon>
        <taxon>Paraneoptera</taxon>
        <taxon>Hemiptera</taxon>
        <taxon>Sternorrhyncha</taxon>
        <taxon>Psylloidea</taxon>
        <taxon>Psyllidae</taxon>
        <taxon>Psyllinae</taxon>
        <taxon>Cacopsylla</taxon>
    </lineage>
</organism>
<evidence type="ECO:0000256" key="5">
    <source>
        <dbReference type="PROSITE-ProRule" id="PRU00042"/>
    </source>
</evidence>
<dbReference type="GO" id="GO:0005634">
    <property type="term" value="C:nucleus"/>
    <property type="evidence" value="ECO:0007669"/>
    <property type="project" value="TreeGrafter"/>
</dbReference>
<feature type="domain" description="C2H2-type" evidence="6">
    <location>
        <begin position="48"/>
        <end position="75"/>
    </location>
</feature>
<keyword evidence="1" id="KW-0479">Metal-binding</keyword>
<keyword evidence="4" id="KW-0862">Zinc</keyword>
<sequence length="99" mass="11879">MTRPIRLLAGKVHVVKYCQYKLPKDTEILIEHCKDCKIPERLNSSYAFVCLFCEYHTKKRDDMRRHLRKELGEKPFSCPLCRYASTKKQNVLSHMRIRH</sequence>
<evidence type="ECO:0000313" key="7">
    <source>
        <dbReference type="EMBL" id="CAG6766985.1"/>
    </source>
</evidence>
<evidence type="ECO:0000256" key="3">
    <source>
        <dbReference type="ARBA" id="ARBA00022771"/>
    </source>
</evidence>
<dbReference type="GO" id="GO:0008270">
    <property type="term" value="F:zinc ion binding"/>
    <property type="evidence" value="ECO:0007669"/>
    <property type="project" value="UniProtKB-KW"/>
</dbReference>
<evidence type="ECO:0000259" key="6">
    <source>
        <dbReference type="PROSITE" id="PS50157"/>
    </source>
</evidence>
<dbReference type="Gene3D" id="3.30.160.60">
    <property type="entry name" value="Classic Zinc Finger"/>
    <property type="match status" value="2"/>
</dbReference>
<keyword evidence="3 5" id="KW-0863">Zinc-finger</keyword>
<evidence type="ECO:0000256" key="1">
    <source>
        <dbReference type="ARBA" id="ARBA00022723"/>
    </source>
</evidence>
<name>A0A8D9AJB6_9HEMI</name>
<reference evidence="7" key="1">
    <citation type="submission" date="2021-05" db="EMBL/GenBank/DDBJ databases">
        <authorList>
            <person name="Alioto T."/>
            <person name="Alioto T."/>
            <person name="Gomez Garrido J."/>
        </authorList>
    </citation>
    <scope>NUCLEOTIDE SEQUENCE</scope>
</reference>
<dbReference type="SUPFAM" id="SSF57667">
    <property type="entry name" value="beta-beta-alpha zinc fingers"/>
    <property type="match status" value="1"/>
</dbReference>
<dbReference type="SMART" id="SM00355">
    <property type="entry name" value="ZnF_C2H2"/>
    <property type="match status" value="2"/>
</dbReference>
<dbReference type="PANTHER" id="PTHR24403:SF67">
    <property type="entry name" value="FI01116P-RELATED"/>
    <property type="match status" value="1"/>
</dbReference>
<proteinExistence type="predicted"/>
<dbReference type="FunFam" id="3.30.160.60:FF:000446">
    <property type="entry name" value="Zinc finger protein"/>
    <property type="match status" value="1"/>
</dbReference>
<accession>A0A8D9AJB6</accession>
<dbReference type="EMBL" id="HBUF01572066">
    <property type="protein sequence ID" value="CAG6766985.1"/>
    <property type="molecule type" value="Transcribed_RNA"/>
</dbReference>
<evidence type="ECO:0000256" key="4">
    <source>
        <dbReference type="ARBA" id="ARBA00022833"/>
    </source>
</evidence>
<dbReference type="GO" id="GO:0045944">
    <property type="term" value="P:positive regulation of transcription by RNA polymerase II"/>
    <property type="evidence" value="ECO:0007669"/>
    <property type="project" value="TreeGrafter"/>
</dbReference>
<feature type="domain" description="C2H2-type" evidence="6">
    <location>
        <begin position="76"/>
        <end position="99"/>
    </location>
</feature>
<dbReference type="InterPro" id="IPR036236">
    <property type="entry name" value="Znf_C2H2_sf"/>
</dbReference>